<protein>
    <submittedName>
        <fullName evidence="2">M23 family metallopeptidase</fullName>
        <ecNumber evidence="2">3.4.24.-</ecNumber>
    </submittedName>
</protein>
<keyword evidence="2" id="KW-0378">Hydrolase</keyword>
<keyword evidence="3" id="KW-1185">Reference proteome</keyword>
<dbReference type="CDD" id="cd12797">
    <property type="entry name" value="M23_peptidase"/>
    <property type="match status" value="1"/>
</dbReference>
<accession>A0ABV8MRL7</accession>
<dbReference type="InterPro" id="IPR016047">
    <property type="entry name" value="M23ase_b-sheet_dom"/>
</dbReference>
<dbReference type="GO" id="GO:0016787">
    <property type="term" value="F:hydrolase activity"/>
    <property type="evidence" value="ECO:0007669"/>
    <property type="project" value="UniProtKB-KW"/>
</dbReference>
<dbReference type="EMBL" id="JBHSBU010000001">
    <property type="protein sequence ID" value="MFC4159974.1"/>
    <property type="molecule type" value="Genomic_DNA"/>
</dbReference>
<proteinExistence type="predicted"/>
<dbReference type="EC" id="3.4.24.-" evidence="2"/>
<dbReference type="InterPro" id="IPR011055">
    <property type="entry name" value="Dup_hybrid_motif"/>
</dbReference>
<dbReference type="Proteomes" id="UP001595791">
    <property type="component" value="Unassembled WGS sequence"/>
</dbReference>
<dbReference type="PANTHER" id="PTHR21666">
    <property type="entry name" value="PEPTIDASE-RELATED"/>
    <property type="match status" value="1"/>
</dbReference>
<name>A0ABV8MRL7_9NEIS</name>
<sequence length="305" mass="32695">MNVILLSDRMSKAVTLGPRHLAALGLLALLAVLGLLSAASWGTYEMTRRLGWHMPNLPSLPGTPVAQQRQIDALAVKLGQMQAQLVRLDGLTRQVAGKTGIDAKPFQSTVSAPQGGARPLRGEHPISYGELVALVTATDRHIEAALDQYGLFEAVLTQQKLNTWQAPTSLPMASGLRSSQFGWRIDPFNGRQTFHEGIDFIGDVGTPIRAAAGGRVVTAEYHSEYGNMVEIDHGNGISSRYAHASKLLVTAGQVLKAGEKLALLGSTGRSTGPHLHFEIRYKGVPQNPAYFVGFSGASRVVADSR</sequence>
<organism evidence="2 3">
    <name type="scientific">Chitinimonas lacunae</name>
    <dbReference type="NCBI Taxonomy" id="1963018"/>
    <lineage>
        <taxon>Bacteria</taxon>
        <taxon>Pseudomonadati</taxon>
        <taxon>Pseudomonadota</taxon>
        <taxon>Betaproteobacteria</taxon>
        <taxon>Neisseriales</taxon>
        <taxon>Chitinibacteraceae</taxon>
        <taxon>Chitinimonas</taxon>
    </lineage>
</organism>
<evidence type="ECO:0000259" key="1">
    <source>
        <dbReference type="Pfam" id="PF01551"/>
    </source>
</evidence>
<dbReference type="Gene3D" id="2.70.70.10">
    <property type="entry name" value="Glucose Permease (Domain IIA)"/>
    <property type="match status" value="1"/>
</dbReference>
<dbReference type="Pfam" id="PF01551">
    <property type="entry name" value="Peptidase_M23"/>
    <property type="match status" value="1"/>
</dbReference>
<evidence type="ECO:0000313" key="3">
    <source>
        <dbReference type="Proteomes" id="UP001595791"/>
    </source>
</evidence>
<feature type="domain" description="M23ase beta-sheet core" evidence="1">
    <location>
        <begin position="194"/>
        <end position="288"/>
    </location>
</feature>
<dbReference type="PANTHER" id="PTHR21666:SF270">
    <property type="entry name" value="MUREIN HYDROLASE ACTIVATOR ENVC"/>
    <property type="match status" value="1"/>
</dbReference>
<comment type="caution">
    <text evidence="2">The sequence shown here is derived from an EMBL/GenBank/DDBJ whole genome shotgun (WGS) entry which is preliminary data.</text>
</comment>
<dbReference type="SUPFAM" id="SSF51261">
    <property type="entry name" value="Duplicated hybrid motif"/>
    <property type="match status" value="1"/>
</dbReference>
<evidence type="ECO:0000313" key="2">
    <source>
        <dbReference type="EMBL" id="MFC4159974.1"/>
    </source>
</evidence>
<dbReference type="RefSeq" id="WP_378164298.1">
    <property type="nucleotide sequence ID" value="NZ_JBHSBU010000001.1"/>
</dbReference>
<dbReference type="InterPro" id="IPR050570">
    <property type="entry name" value="Cell_wall_metabolism_enzyme"/>
</dbReference>
<reference evidence="3" key="1">
    <citation type="journal article" date="2019" name="Int. J. Syst. Evol. Microbiol.">
        <title>The Global Catalogue of Microorganisms (GCM) 10K type strain sequencing project: providing services to taxonomists for standard genome sequencing and annotation.</title>
        <authorList>
            <consortium name="The Broad Institute Genomics Platform"/>
            <consortium name="The Broad Institute Genome Sequencing Center for Infectious Disease"/>
            <person name="Wu L."/>
            <person name="Ma J."/>
        </authorList>
    </citation>
    <scope>NUCLEOTIDE SEQUENCE [LARGE SCALE GENOMIC DNA]</scope>
    <source>
        <strain evidence="3">LMG 29894</strain>
    </source>
</reference>
<gene>
    <name evidence="2" type="ORF">ACFOW7_11515</name>
</gene>